<evidence type="ECO:0000256" key="1">
    <source>
        <dbReference type="ARBA" id="ARBA00012494"/>
    </source>
</evidence>
<evidence type="ECO:0000313" key="11">
    <source>
        <dbReference type="Proteomes" id="UP001058779"/>
    </source>
</evidence>
<keyword evidence="4" id="KW-0548">Nucleotidyltransferase</keyword>
<accession>A0ABY3SU19</accession>
<keyword evidence="3" id="KW-0808">Transferase</keyword>
<dbReference type="Pfam" id="PF03431">
    <property type="entry name" value="RNA_replicase_B"/>
    <property type="match status" value="1"/>
</dbReference>
<dbReference type="EC" id="2.7.7.48" evidence="1"/>
<dbReference type="PROSITE" id="PS50522">
    <property type="entry name" value="RDRP_PHAGE"/>
    <property type="match status" value="1"/>
</dbReference>
<feature type="domain" description="RdRp catalytic" evidence="9">
    <location>
        <begin position="336"/>
        <end position="480"/>
    </location>
</feature>
<organism evidence="10 11">
    <name type="scientific">Leviviridae sp</name>
    <dbReference type="NCBI Taxonomy" id="2027243"/>
    <lineage>
        <taxon>Viruses</taxon>
        <taxon>Riboviria</taxon>
        <taxon>Orthornavirae</taxon>
        <taxon>Lenarviricota</taxon>
        <taxon>Leviviricetes</taxon>
        <taxon>Norzivirales</taxon>
        <taxon>Fiersviridae</taxon>
    </lineage>
</organism>
<dbReference type="InterPro" id="IPR005093">
    <property type="entry name" value="RNArep_beta"/>
</dbReference>
<evidence type="ECO:0000256" key="3">
    <source>
        <dbReference type="ARBA" id="ARBA00022679"/>
    </source>
</evidence>
<keyword evidence="5" id="KW-0547">Nucleotide-binding</keyword>
<evidence type="ECO:0000256" key="2">
    <source>
        <dbReference type="ARBA" id="ARBA00022484"/>
    </source>
</evidence>
<evidence type="ECO:0000256" key="7">
    <source>
        <dbReference type="ARBA" id="ARBA00030248"/>
    </source>
</evidence>
<sequence>MSKSLAFDFIGLYSAILRDVQSVFPNDSVEWERDLHNLTRLYQNRGQAVFTIDLPALGKALDKSLSQGRLCLDGMNLSGSRYPGSKIPRLFWGLWSRLFDEEGLKSDIDPNVVLFLRTLLCAGKKLKWECSPRYLFEATGEFYAIEKNMPPPSHYWDSDGDSSLRSRDDHLGDLLGESIGEGMFRKERTPLVDMLASVQQAADRISTILGEFSPSEWKFRHGPGAVSDLRSGLYKYEFPEWSPRLDRLFPIDEYGLSTGLGVMEKLGPDGLCVPSREGASKLIAVPKSQKGPRLIAAEPTCHQWVQQCIRDFVYTRVSKSVLGLSVRFNDQTANQELARSGSLSGDYATIDLKSASDRLSCHVVQRIFRRNPFLLDSMVACRTRWISNTIDSKQPSLHKLRKFSTQGSALTFPIQTLVFLAAAVGTGMYLEPKRKFKDLLRDVRVFGDDIIVPTTWKEALVQVLTALGLVVNQTKTFSEGNFRESCGMDAWRGYDVTPPGVTTMPDKSDPVSVASNVAVSNNFFTKGFWHAADWLVDRLPKEIIVVGSRSGVFGLKSFAGAPIPSRTRWNRELHRDDARALVVVAKATRARQDTASALLQFFTEEPEPHIDYESGVAVAGVPVFKHAWVPVADIG</sequence>
<name>A0ABY3SU19_9VIRU</name>
<comment type="catalytic activity">
    <reaction evidence="8">
        <text>RNA(n) + a ribonucleoside 5'-triphosphate = RNA(n+1) + diphosphate</text>
        <dbReference type="Rhea" id="RHEA:21248"/>
        <dbReference type="Rhea" id="RHEA-COMP:14527"/>
        <dbReference type="Rhea" id="RHEA-COMP:17342"/>
        <dbReference type="ChEBI" id="CHEBI:33019"/>
        <dbReference type="ChEBI" id="CHEBI:61557"/>
        <dbReference type="ChEBI" id="CHEBI:140395"/>
        <dbReference type="EC" id="2.7.7.48"/>
    </reaction>
</comment>
<keyword evidence="2" id="KW-0696">RNA-directed RNA polymerase</keyword>
<evidence type="ECO:0000259" key="9">
    <source>
        <dbReference type="PROSITE" id="PS50522"/>
    </source>
</evidence>
<reference evidence="10" key="1">
    <citation type="submission" date="2021-05" db="EMBL/GenBank/DDBJ databases">
        <authorList>
            <person name="Chen Y.-M."/>
            <person name="Zhang Y.-Z."/>
        </authorList>
    </citation>
    <scope>NUCLEOTIDE SEQUENCE</scope>
    <source>
        <strain evidence="10">171-k141_384527</strain>
    </source>
</reference>
<keyword evidence="11" id="KW-1185">Reference proteome</keyword>
<evidence type="ECO:0000256" key="5">
    <source>
        <dbReference type="ARBA" id="ARBA00022741"/>
    </source>
</evidence>
<evidence type="ECO:0000256" key="6">
    <source>
        <dbReference type="ARBA" id="ARBA00022953"/>
    </source>
</evidence>
<keyword evidence="6" id="KW-0693">Viral RNA replication</keyword>
<dbReference type="InterPro" id="IPR007096">
    <property type="entry name" value="RNA-dir_Rpol_cat_phage"/>
</dbReference>
<reference evidence="10" key="2">
    <citation type="journal article" date="2022" name="Nat. Microbiol.">
        <title>RNA viromes from terrestrial sites across China expand environmental viral diversity.</title>
        <authorList>
            <person name="Chiapello M."/>
            <person name="Rodriguez-Romero J."/>
            <person name="Ayllon M.A."/>
            <person name="Turina M."/>
        </authorList>
    </citation>
    <scope>NUCLEOTIDE SEQUENCE</scope>
    <source>
        <strain evidence="10">171-k141_384527</strain>
    </source>
</reference>
<dbReference type="Proteomes" id="UP001058779">
    <property type="component" value="Segment"/>
</dbReference>
<evidence type="ECO:0000256" key="4">
    <source>
        <dbReference type="ARBA" id="ARBA00022695"/>
    </source>
</evidence>
<protein>
    <recommendedName>
        <fullName evidence="1">RNA-directed RNA polymerase</fullName>
        <ecNumber evidence="1">2.7.7.48</ecNumber>
    </recommendedName>
    <alternativeName>
        <fullName evidence="7">RNA replicase beta chain</fullName>
    </alternativeName>
</protein>
<evidence type="ECO:0000313" key="10">
    <source>
        <dbReference type="EMBL" id="UJQ85557.1"/>
    </source>
</evidence>
<proteinExistence type="predicted"/>
<dbReference type="EMBL" id="MZ679704">
    <property type="protein sequence ID" value="UJQ85557.1"/>
    <property type="molecule type" value="Genomic_RNA"/>
</dbReference>
<evidence type="ECO:0000256" key="8">
    <source>
        <dbReference type="ARBA" id="ARBA00048744"/>
    </source>
</evidence>